<keyword evidence="4" id="KW-1185">Reference proteome</keyword>
<reference evidence="3" key="1">
    <citation type="journal article" date="2022" name="bioRxiv">
        <title>Genomics of Preaxostyla Flagellates Illuminates Evolutionary Transitions and the Path Towards Mitochondrial Loss.</title>
        <authorList>
            <person name="Novak L.V.F."/>
            <person name="Treitli S.C."/>
            <person name="Pyrih J."/>
            <person name="Halakuc P."/>
            <person name="Pipaliya S.V."/>
            <person name="Vacek V."/>
            <person name="Brzon O."/>
            <person name="Soukal P."/>
            <person name="Eme L."/>
            <person name="Dacks J.B."/>
            <person name="Karnkowska A."/>
            <person name="Elias M."/>
            <person name="Hampl V."/>
        </authorList>
    </citation>
    <scope>NUCLEOTIDE SEQUENCE</scope>
    <source>
        <strain evidence="3">RCP-MX</strain>
    </source>
</reference>
<evidence type="ECO:0000313" key="4">
    <source>
        <dbReference type="Proteomes" id="UP001141327"/>
    </source>
</evidence>
<dbReference type="PANTHER" id="PTHR40515:SF1">
    <property type="entry name" value="CILIA- AND FLAGELLA-ASSOCIATED PROTEIN 157"/>
    <property type="match status" value="1"/>
</dbReference>
<dbReference type="EMBL" id="JAPMOS010000014">
    <property type="protein sequence ID" value="KAJ4460294.1"/>
    <property type="molecule type" value="Genomic_DNA"/>
</dbReference>
<evidence type="ECO:0000256" key="1">
    <source>
        <dbReference type="SAM" id="Coils"/>
    </source>
</evidence>
<dbReference type="Proteomes" id="UP001141327">
    <property type="component" value="Unassembled WGS sequence"/>
</dbReference>
<feature type="region of interest" description="Disordered" evidence="2">
    <location>
        <begin position="304"/>
        <end position="448"/>
    </location>
</feature>
<name>A0ABQ8USG5_9EUKA</name>
<comment type="caution">
    <text evidence="3">The sequence shown here is derived from an EMBL/GenBank/DDBJ whole genome shotgun (WGS) entry which is preliminary data.</text>
</comment>
<evidence type="ECO:0000313" key="3">
    <source>
        <dbReference type="EMBL" id="KAJ4460294.1"/>
    </source>
</evidence>
<feature type="compositionally biased region" description="Basic and acidic residues" evidence="2">
    <location>
        <begin position="416"/>
        <end position="425"/>
    </location>
</feature>
<organism evidence="3 4">
    <name type="scientific">Paratrimastix pyriformis</name>
    <dbReference type="NCBI Taxonomy" id="342808"/>
    <lineage>
        <taxon>Eukaryota</taxon>
        <taxon>Metamonada</taxon>
        <taxon>Preaxostyla</taxon>
        <taxon>Paratrimastigidae</taxon>
        <taxon>Paratrimastix</taxon>
    </lineage>
</organism>
<feature type="compositionally biased region" description="Basic and acidic residues" evidence="2">
    <location>
        <begin position="396"/>
        <end position="406"/>
    </location>
</feature>
<gene>
    <name evidence="3" type="ORF">PAPYR_3701</name>
</gene>
<evidence type="ECO:0000256" key="2">
    <source>
        <dbReference type="SAM" id="MobiDB-lite"/>
    </source>
</evidence>
<feature type="coiled-coil region" evidence="1">
    <location>
        <begin position="138"/>
        <end position="186"/>
    </location>
</feature>
<sequence>MARSRADSMSRPPNEESIPPLLSEDQRKDLQIQELQTQLAGATLRPSSDSMSQFRDWNRQIQEAINKIRTQCESVALEQRQAIQRGFRERLKAVEADLEAERHKQPEHDAAHWIKKFKESERQNDWFRNEAFRLDRLNVTLTAELNRLKQDYAQEQSDRENLIAQIVKAKKENARLQAELSAVKEAAPEDARSPRLEALPAPVARDGRAAATVRKSATAPIHPRAILPASGPPRAAAHPSPTLSRSVRRAHVAALAERTELQVLLRQCVVDVKQEIAARRAERLAPGQEERVVKLLYERTFPPAASGPAASGASPQHGYSRGGKTEDELAREPQQQQQDTRQSPPYPGDSLPPIGSPLSGRAAQGRFAIVEDDAPPASNKPRAASLADLPPLPQDAARDGSQDAGRRTVAQPPARTAEEEAEIRRVTAGRGTVVYAGPERKGSEITPG</sequence>
<protein>
    <submittedName>
        <fullName evidence="3">Uncharacterized protein</fullName>
    </submittedName>
</protein>
<feature type="region of interest" description="Disordered" evidence="2">
    <location>
        <begin position="213"/>
        <end position="245"/>
    </location>
</feature>
<accession>A0ABQ8USG5</accession>
<proteinExistence type="predicted"/>
<feature type="compositionally biased region" description="Low complexity" evidence="2">
    <location>
        <begin position="304"/>
        <end position="315"/>
    </location>
</feature>
<dbReference type="PANTHER" id="PTHR40515">
    <property type="entry name" value="CILIA- AND FLAGELLA-ASSOCIATED PROTEIN 157"/>
    <property type="match status" value="1"/>
</dbReference>
<feature type="region of interest" description="Disordered" evidence="2">
    <location>
        <begin position="1"/>
        <end position="27"/>
    </location>
</feature>
<feature type="compositionally biased region" description="Basic and acidic residues" evidence="2">
    <location>
        <begin position="438"/>
        <end position="448"/>
    </location>
</feature>
<keyword evidence="1" id="KW-0175">Coiled coil</keyword>